<dbReference type="EMBL" id="BLJN01000003">
    <property type="protein sequence ID" value="GFE81440.1"/>
    <property type="molecule type" value="Genomic_DNA"/>
</dbReference>
<keyword evidence="3" id="KW-1185">Reference proteome</keyword>
<evidence type="ECO:0000256" key="1">
    <source>
        <dbReference type="SAM" id="Phobius"/>
    </source>
</evidence>
<proteinExistence type="predicted"/>
<protein>
    <submittedName>
        <fullName evidence="2">Uncharacterized protein</fullName>
    </submittedName>
</protein>
<feature type="transmembrane region" description="Helical" evidence="1">
    <location>
        <begin position="45"/>
        <end position="66"/>
    </location>
</feature>
<feature type="transmembrane region" description="Helical" evidence="1">
    <location>
        <begin position="87"/>
        <end position="108"/>
    </location>
</feature>
<dbReference type="Proteomes" id="UP000445000">
    <property type="component" value="Unassembled WGS sequence"/>
</dbReference>
<keyword evidence="1" id="KW-1133">Transmembrane helix</keyword>
<feature type="transmembrane region" description="Helical" evidence="1">
    <location>
        <begin position="196"/>
        <end position="218"/>
    </location>
</feature>
<gene>
    <name evidence="2" type="ORF">GCM10011487_34400</name>
</gene>
<accession>A0A829YDW9</accession>
<sequence>MNLALVSKELREHGVVVAAAIAISTLALAGLLMQLSDLGGRFLALLRFTPTMGVLLAMVAGNRLFAREYAGKTQLFLETIPVSRLRVVLTKWALGCVAVVGTIVLAWFTNLWFIRRTEVMPIVEALPVLAVVVAFSLSLWSFAAMAGVLGRYRYMIWLAAGLGVFIATAIVDLPLTDLPLFRLLGRDVEMGIGSPPMSAFIAPIVITVTCFTVAILLTTVGSGALPSALAQRMTAREKVFVLICIATTLVVVDLIEPQPDIPPYELVDGEHVTVGRAQASVLVTPAVPTDRAHALADTLANDLDELVRTFAIVAEPRVFIVPQSGWDRWYMQRASLRGTSGIVLKAAPDVPQDMLRAHVVHSLLIDATLGRAQREDRHVLLDGLAAWWPVRQDDATRTLWWLRAAAFPDRITERHLTNWSTTSEQLGDCMSQAVAFASFEALLDTVGRERAFDLLRELYVQPPDDVRVLLEASPEDRLSAIGLEWRTLAARTEAMLVRRRVEHAAALAQRVPMSARVEVQHSKAQGYSVLTHVDGPRSYWVLHQTLGPWTGEVGGHSRFDVTGASAVLPVSPASGTRLLVAVETEDEALGCPVRITATRLEVK</sequence>
<evidence type="ECO:0000313" key="3">
    <source>
        <dbReference type="Proteomes" id="UP000445000"/>
    </source>
</evidence>
<reference evidence="3" key="1">
    <citation type="submission" date="2020-01" db="EMBL/GenBank/DDBJ databases">
        <title>'Steroidobacter agaridevorans' sp. nov., agar-degrading bacteria isolated from rhizosphere soils.</title>
        <authorList>
            <person name="Ikenaga M."/>
            <person name="Kataoka M."/>
            <person name="Murouchi A."/>
            <person name="Katsuragi S."/>
            <person name="Sakai M."/>
        </authorList>
    </citation>
    <scope>NUCLEOTIDE SEQUENCE [LARGE SCALE GENOMIC DNA]</scope>
    <source>
        <strain evidence="3">YU21-B</strain>
    </source>
</reference>
<organism evidence="2 3">
    <name type="scientific">Steroidobacter agaridevorans</name>
    <dbReference type="NCBI Taxonomy" id="2695856"/>
    <lineage>
        <taxon>Bacteria</taxon>
        <taxon>Pseudomonadati</taxon>
        <taxon>Pseudomonadota</taxon>
        <taxon>Gammaproteobacteria</taxon>
        <taxon>Steroidobacterales</taxon>
        <taxon>Steroidobacteraceae</taxon>
        <taxon>Steroidobacter</taxon>
    </lineage>
</organism>
<feature type="transmembrane region" description="Helical" evidence="1">
    <location>
        <begin position="239"/>
        <end position="255"/>
    </location>
</feature>
<dbReference type="AlphaFoldDB" id="A0A829YDW9"/>
<evidence type="ECO:0000313" key="2">
    <source>
        <dbReference type="EMBL" id="GFE81440.1"/>
    </source>
</evidence>
<feature type="transmembrane region" description="Helical" evidence="1">
    <location>
        <begin position="156"/>
        <end position="176"/>
    </location>
</feature>
<name>A0A829YDW9_9GAMM</name>
<keyword evidence="1" id="KW-0472">Membrane</keyword>
<feature type="transmembrane region" description="Helical" evidence="1">
    <location>
        <begin position="12"/>
        <end position="33"/>
    </location>
</feature>
<dbReference type="RefSeq" id="WP_161813090.1">
    <property type="nucleotide sequence ID" value="NZ_BLJN01000003.1"/>
</dbReference>
<comment type="caution">
    <text evidence="2">The sequence shown here is derived from an EMBL/GenBank/DDBJ whole genome shotgun (WGS) entry which is preliminary data.</text>
</comment>
<keyword evidence="1" id="KW-0812">Transmembrane</keyword>
<feature type="transmembrane region" description="Helical" evidence="1">
    <location>
        <begin position="128"/>
        <end position="149"/>
    </location>
</feature>